<evidence type="ECO:0000313" key="2">
    <source>
        <dbReference type="EMBL" id="EKE28505.1"/>
    </source>
</evidence>
<evidence type="ECO:0000256" key="1">
    <source>
        <dbReference type="SAM" id="MobiDB-lite"/>
    </source>
</evidence>
<accession>K2GYH9</accession>
<feature type="region of interest" description="Disordered" evidence="1">
    <location>
        <begin position="38"/>
        <end position="64"/>
    </location>
</feature>
<comment type="caution">
    <text evidence="2">The sequence shown here is derived from an EMBL/GenBank/DDBJ whole genome shotgun (WGS) entry which is preliminary data.</text>
</comment>
<protein>
    <submittedName>
        <fullName evidence="2">Uncharacterized protein</fullName>
    </submittedName>
</protein>
<gene>
    <name evidence="2" type="ORF">ACD_3C00051G0008</name>
</gene>
<organism evidence="2">
    <name type="scientific">uncultured bacterium</name>
    <name type="common">gcode 4</name>
    <dbReference type="NCBI Taxonomy" id="1234023"/>
    <lineage>
        <taxon>Bacteria</taxon>
        <taxon>environmental samples</taxon>
    </lineage>
</organism>
<feature type="compositionally biased region" description="Basic and acidic residues" evidence="1">
    <location>
        <begin position="46"/>
        <end position="56"/>
    </location>
</feature>
<dbReference type="EMBL" id="AMFJ01000325">
    <property type="protein sequence ID" value="EKE28505.1"/>
    <property type="molecule type" value="Genomic_DNA"/>
</dbReference>
<proteinExistence type="predicted"/>
<name>K2GYH9_9BACT</name>
<dbReference type="AlphaFoldDB" id="K2GYH9"/>
<sequence>MKNKLIALLVVILIFIIGISVVKYNSLNKEGEIKKNAESTNVSPEKVVDKNSKDDAENQLIKNNSNKPLTDADYMQIWKCEKIKDATAKTICEKEDEKSSIWTFTNIRQCETLKYLKSYCKDKFYFETAMIKLDPIYCSSIAESRLQVTCKDNINYKNALSSWNQEACKSITSDLNLQKTCISKTELIKTEISQANKESEIFKTATSTNNYNLCVNLKELWKIVDCIAPIVTKNKDISICSKVFPTKENQDRCYNLLSVDYDRMMIQDAYSTKNLSLCDKLYNKTSIAQCKSMKF</sequence>
<reference evidence="2" key="1">
    <citation type="journal article" date="2012" name="Science">
        <title>Fermentation, hydrogen, and sulfur metabolism in multiple uncultivated bacterial phyla.</title>
        <authorList>
            <person name="Wrighton K.C."/>
            <person name="Thomas B.C."/>
            <person name="Sharon I."/>
            <person name="Miller C.S."/>
            <person name="Castelle C.J."/>
            <person name="VerBerkmoes N.C."/>
            <person name="Wilkins M.J."/>
            <person name="Hettich R.L."/>
            <person name="Lipton M.S."/>
            <person name="Williams K.H."/>
            <person name="Long P.E."/>
            <person name="Banfield J.F."/>
        </authorList>
    </citation>
    <scope>NUCLEOTIDE SEQUENCE [LARGE SCALE GENOMIC DNA]</scope>
</reference>